<dbReference type="CDD" id="cd06579">
    <property type="entry name" value="TM_PBP1_transp_AraH_like"/>
    <property type="match status" value="1"/>
</dbReference>
<name>A0ABY5VCA9_9FIRM</name>
<evidence type="ECO:0000256" key="3">
    <source>
        <dbReference type="ARBA" id="ARBA00022692"/>
    </source>
</evidence>
<feature type="transmembrane region" description="Helical" evidence="6">
    <location>
        <begin position="158"/>
        <end position="179"/>
    </location>
</feature>
<comment type="subcellular location">
    <subcellularLocation>
        <location evidence="1">Cell membrane</location>
        <topology evidence="1">Multi-pass membrane protein</topology>
    </subcellularLocation>
</comment>
<dbReference type="EMBL" id="CP102290">
    <property type="protein sequence ID" value="UWP57912.1"/>
    <property type="molecule type" value="Genomic_DNA"/>
</dbReference>
<dbReference type="RefSeq" id="WP_044983587.1">
    <property type="nucleotide sequence ID" value="NZ_CABLBR010000040.1"/>
</dbReference>
<evidence type="ECO:0000313" key="7">
    <source>
        <dbReference type="EMBL" id="UWP57912.1"/>
    </source>
</evidence>
<feature type="transmembrane region" description="Helical" evidence="6">
    <location>
        <begin position="120"/>
        <end position="137"/>
    </location>
</feature>
<gene>
    <name evidence="7" type="ORF">NQ502_10905</name>
</gene>
<keyword evidence="8" id="KW-1185">Reference proteome</keyword>
<keyword evidence="3 6" id="KW-0812">Transmembrane</keyword>
<sequence length="317" mass="33807">MNKVKKISFKDFGIVLVLLVVVVFFSITGGNFLTVSNIRTILLQVASVCICSLGMMFVLITGGIDLSVGYLASGVGMLSAFCMANLGLNGALSLLLALLFALVIGLIQGSLIAYLKVPPFIATMAFMNILKSFSYLITSGRAIYDLPAFVRQIGQGTVLGIPIPIIMMFISIVIVGIFARKVYVGRFFYAVGSNEEASKLSGINTNVVKVVTYMISALFACLAGIVMMGRLATASPNSGDGFEFDVITACVLGGVSMSGGKGKEYQVFVGAMIIGVLNNGMIQLHIDTYMQLGIKGLILLLAVAFDCIQQRKKQKVK</sequence>
<keyword evidence="5 6" id="KW-0472">Membrane</keyword>
<feature type="transmembrane region" description="Helical" evidence="6">
    <location>
        <begin position="70"/>
        <end position="88"/>
    </location>
</feature>
<keyword evidence="2" id="KW-1003">Cell membrane</keyword>
<dbReference type="InterPro" id="IPR001851">
    <property type="entry name" value="ABC_transp_permease"/>
</dbReference>
<dbReference type="Pfam" id="PF02653">
    <property type="entry name" value="BPD_transp_2"/>
    <property type="match status" value="1"/>
</dbReference>
<evidence type="ECO:0000256" key="2">
    <source>
        <dbReference type="ARBA" id="ARBA00022475"/>
    </source>
</evidence>
<feature type="transmembrane region" description="Helical" evidence="6">
    <location>
        <begin position="210"/>
        <end position="228"/>
    </location>
</feature>
<evidence type="ECO:0000256" key="4">
    <source>
        <dbReference type="ARBA" id="ARBA00022989"/>
    </source>
</evidence>
<evidence type="ECO:0000313" key="8">
    <source>
        <dbReference type="Proteomes" id="UP001060164"/>
    </source>
</evidence>
<evidence type="ECO:0000256" key="1">
    <source>
        <dbReference type="ARBA" id="ARBA00004651"/>
    </source>
</evidence>
<feature type="transmembrane region" description="Helical" evidence="6">
    <location>
        <begin position="41"/>
        <end position="64"/>
    </location>
</feature>
<feature type="transmembrane region" description="Helical" evidence="6">
    <location>
        <begin position="12"/>
        <end position="34"/>
    </location>
</feature>
<evidence type="ECO:0000256" key="6">
    <source>
        <dbReference type="SAM" id="Phobius"/>
    </source>
</evidence>
<keyword evidence="4 6" id="KW-1133">Transmembrane helix</keyword>
<feature type="transmembrane region" description="Helical" evidence="6">
    <location>
        <begin position="95"/>
        <end position="114"/>
    </location>
</feature>
<accession>A0ABY5VCA9</accession>
<dbReference type="PANTHER" id="PTHR32196">
    <property type="entry name" value="ABC TRANSPORTER PERMEASE PROTEIN YPHD-RELATED-RELATED"/>
    <property type="match status" value="1"/>
</dbReference>
<protein>
    <submittedName>
        <fullName evidence="7">ABC transporter permease</fullName>
    </submittedName>
</protein>
<evidence type="ECO:0000256" key="5">
    <source>
        <dbReference type="ARBA" id="ARBA00023136"/>
    </source>
</evidence>
<proteinExistence type="predicted"/>
<reference evidence="7" key="1">
    <citation type="journal article" date="2022" name="Cell">
        <title>Design, construction, and in vivo augmentation of a complex gut microbiome.</title>
        <authorList>
            <person name="Cheng A.G."/>
            <person name="Ho P.Y."/>
            <person name="Aranda-Diaz A."/>
            <person name="Jain S."/>
            <person name="Yu F.B."/>
            <person name="Meng X."/>
            <person name="Wang M."/>
            <person name="Iakiviak M."/>
            <person name="Nagashima K."/>
            <person name="Zhao A."/>
            <person name="Murugkar P."/>
            <person name="Patil A."/>
            <person name="Atabakhsh K."/>
            <person name="Weakley A."/>
            <person name="Yan J."/>
            <person name="Brumbaugh A.R."/>
            <person name="Higginbottom S."/>
            <person name="Dimas A."/>
            <person name="Shiver A.L."/>
            <person name="Deutschbauer A."/>
            <person name="Neff N."/>
            <person name="Sonnenburg J.L."/>
            <person name="Huang K.C."/>
            <person name="Fischbach M.A."/>
        </authorList>
    </citation>
    <scope>NUCLEOTIDE SEQUENCE</scope>
    <source>
        <strain evidence="7">DSM 19829</strain>
    </source>
</reference>
<feature type="transmembrane region" description="Helical" evidence="6">
    <location>
        <begin position="292"/>
        <end position="308"/>
    </location>
</feature>
<organism evidence="7 8">
    <name type="scientific">Ruminococcus gauvreauii</name>
    <dbReference type="NCBI Taxonomy" id="438033"/>
    <lineage>
        <taxon>Bacteria</taxon>
        <taxon>Bacillati</taxon>
        <taxon>Bacillota</taxon>
        <taxon>Clostridia</taxon>
        <taxon>Eubacteriales</taxon>
        <taxon>Oscillospiraceae</taxon>
        <taxon>Ruminococcus</taxon>
    </lineage>
</organism>
<dbReference type="Proteomes" id="UP001060164">
    <property type="component" value="Chromosome"/>
</dbReference>